<dbReference type="EMBL" id="CP034669">
    <property type="protein sequence ID" value="QAT87453.1"/>
    <property type="molecule type" value="Genomic_DNA"/>
</dbReference>
<gene>
    <name evidence="1" type="ORF">EJ065_5923</name>
</gene>
<sequence length="384" mass="43537">MALRLQHITFLGLPLTEEVLLAELSPQSLGEVLEIEATTKAKVRAALDVLTPKQHRDFFQLAEWLWEASRLDKEQLEEIAVEKGVEVPRRSPKDVIALRLFRKIGHASAVKLIEDALRPTEGETKGTFVSYRTPEYDIANLQQVTFAARLQETLQSLHNRSRGREGRVKVRAHRVLGQLLVQVFFERSEKDGREITNKNHLRMRLFDRPAGFTYFRLAPRGQSCLLTLRAPSTRMGRHIREGLGHVLWNDAGKVPDVPARVYDLSVFKSPELVLTPIRHSGLDVSAAQLTNIEVLASSGNLIRVTARGTNGDALGDFRRLAREAAVLTEGSDVRLVELKLVFRQPDDRLRTTRVKVTPMALLLDEDHLGMVEAHLRHWRIFNDD</sequence>
<dbReference type="AlphaFoldDB" id="A0A410S004"/>
<evidence type="ECO:0000313" key="2">
    <source>
        <dbReference type="Proteomes" id="UP000288758"/>
    </source>
</evidence>
<reference evidence="1 2" key="1">
    <citation type="submission" date="2018-12" db="EMBL/GenBank/DDBJ databases">
        <title>Complete Genome Sequence of the Corallopyronin A producing Myxobacterium Corallococcus coralloides B035.</title>
        <authorList>
            <person name="Bouhired S.M."/>
            <person name="Rupp O."/>
            <person name="Blom J."/>
            <person name="Schaeberle T.F."/>
            <person name="Kehraus S."/>
            <person name="Schiefer A."/>
            <person name="Pfarr K."/>
            <person name="Goesmann A."/>
            <person name="Hoerauf A."/>
            <person name="Koenig G.M."/>
        </authorList>
    </citation>
    <scope>NUCLEOTIDE SEQUENCE [LARGE SCALE GENOMIC DNA]</scope>
    <source>
        <strain evidence="1 2">B035</strain>
    </source>
</reference>
<accession>A0A410S004</accession>
<dbReference type="RefSeq" id="WP_128798800.1">
    <property type="nucleotide sequence ID" value="NZ_CP034669.1"/>
</dbReference>
<name>A0A410S004_CORCK</name>
<organism evidence="1 2">
    <name type="scientific">Corallococcus coralloides</name>
    <name type="common">Myxococcus coralloides</name>
    <dbReference type="NCBI Taxonomy" id="184914"/>
    <lineage>
        <taxon>Bacteria</taxon>
        <taxon>Pseudomonadati</taxon>
        <taxon>Myxococcota</taxon>
        <taxon>Myxococcia</taxon>
        <taxon>Myxococcales</taxon>
        <taxon>Cystobacterineae</taxon>
        <taxon>Myxococcaceae</taxon>
        <taxon>Corallococcus</taxon>
    </lineage>
</organism>
<evidence type="ECO:0000313" key="1">
    <source>
        <dbReference type="EMBL" id="QAT87453.1"/>
    </source>
</evidence>
<proteinExistence type="predicted"/>
<dbReference type="Proteomes" id="UP000288758">
    <property type="component" value="Chromosome"/>
</dbReference>
<protein>
    <submittedName>
        <fullName evidence="1">Uncharacterized protein</fullName>
    </submittedName>
</protein>